<dbReference type="PANTHER" id="PTHR15207">
    <property type="entry name" value="NONSYNDROMIC HEARING IMPAIRMENT PROTEIN"/>
    <property type="match status" value="1"/>
</dbReference>
<evidence type="ECO:0000313" key="5">
    <source>
        <dbReference type="Ensembl" id="ENSHHUP00000072727.1"/>
    </source>
</evidence>
<dbReference type="GO" id="GO:0012501">
    <property type="term" value="P:programmed cell death"/>
    <property type="evidence" value="ECO:0007669"/>
    <property type="project" value="InterPro"/>
</dbReference>
<evidence type="ECO:0000259" key="4">
    <source>
        <dbReference type="Pfam" id="PF04598"/>
    </source>
</evidence>
<protein>
    <recommendedName>
        <fullName evidence="4">Gasdermin pore forming domain-containing protein</fullName>
    </recommendedName>
</protein>
<dbReference type="InterPro" id="IPR042377">
    <property type="entry name" value="GSDME"/>
</dbReference>
<dbReference type="Pfam" id="PF04598">
    <property type="entry name" value="Gasdermin"/>
    <property type="match status" value="1"/>
</dbReference>
<evidence type="ECO:0000313" key="6">
    <source>
        <dbReference type="Proteomes" id="UP000314982"/>
    </source>
</evidence>
<reference evidence="6" key="1">
    <citation type="submission" date="2018-06" db="EMBL/GenBank/DDBJ databases">
        <title>Genome assembly of Danube salmon.</title>
        <authorList>
            <person name="Macqueen D.J."/>
            <person name="Gundappa M.K."/>
        </authorList>
    </citation>
    <scope>NUCLEOTIDE SEQUENCE [LARGE SCALE GENOMIC DNA]</scope>
</reference>
<dbReference type="InterPro" id="IPR040460">
    <property type="entry name" value="Gasdermin_pore"/>
</dbReference>
<evidence type="ECO:0000256" key="2">
    <source>
        <dbReference type="ARBA" id="ARBA00009279"/>
    </source>
</evidence>
<dbReference type="PANTHER" id="PTHR15207:SF3">
    <property type="entry name" value="DEAFNESS, AUTOSOMAL DOMINANT 5-RELATED"/>
    <property type="match status" value="1"/>
</dbReference>
<dbReference type="Ensembl" id="ENSHHUT00000075130.1">
    <property type="protein sequence ID" value="ENSHHUP00000072727.1"/>
    <property type="gene ID" value="ENSHHUG00000042680.1"/>
</dbReference>
<reference evidence="5" key="2">
    <citation type="submission" date="2025-08" db="UniProtKB">
        <authorList>
            <consortium name="Ensembl"/>
        </authorList>
    </citation>
    <scope>IDENTIFICATION</scope>
</reference>
<reference evidence="5" key="3">
    <citation type="submission" date="2025-09" db="UniProtKB">
        <authorList>
            <consortium name="Ensembl"/>
        </authorList>
    </citation>
    <scope>IDENTIFICATION</scope>
</reference>
<feature type="domain" description="Gasdermin pore forming" evidence="4">
    <location>
        <begin position="6"/>
        <end position="182"/>
    </location>
</feature>
<organism evidence="5 6">
    <name type="scientific">Hucho hucho</name>
    <name type="common">huchen</name>
    <dbReference type="NCBI Taxonomy" id="62062"/>
    <lineage>
        <taxon>Eukaryota</taxon>
        <taxon>Metazoa</taxon>
        <taxon>Chordata</taxon>
        <taxon>Craniata</taxon>
        <taxon>Vertebrata</taxon>
        <taxon>Euteleostomi</taxon>
        <taxon>Actinopterygii</taxon>
        <taxon>Neopterygii</taxon>
        <taxon>Teleostei</taxon>
        <taxon>Protacanthopterygii</taxon>
        <taxon>Salmoniformes</taxon>
        <taxon>Salmonidae</taxon>
        <taxon>Salmoninae</taxon>
        <taxon>Hucho</taxon>
    </lineage>
</organism>
<evidence type="ECO:0000256" key="1">
    <source>
        <dbReference type="ARBA" id="ARBA00004308"/>
    </source>
</evidence>
<dbReference type="AlphaFoldDB" id="A0A4W5Q9K6"/>
<dbReference type="GO" id="GO:0005737">
    <property type="term" value="C:cytoplasm"/>
    <property type="evidence" value="ECO:0007669"/>
    <property type="project" value="TreeGrafter"/>
</dbReference>
<comment type="subcellular location">
    <subcellularLocation>
        <location evidence="1">Endomembrane system</location>
    </subcellularLocation>
</comment>
<keyword evidence="6" id="KW-1185">Reference proteome</keyword>
<proteinExistence type="inferred from homology"/>
<dbReference type="GO" id="GO:0012505">
    <property type="term" value="C:endomembrane system"/>
    <property type="evidence" value="ECO:0007669"/>
    <property type="project" value="UniProtKB-SubCell"/>
</dbReference>
<dbReference type="GeneTree" id="ENSGT00940000155880"/>
<evidence type="ECO:0000256" key="3">
    <source>
        <dbReference type="ARBA" id="ARBA00023136"/>
    </source>
</evidence>
<dbReference type="Proteomes" id="UP000314982">
    <property type="component" value="Unassembled WGS sequence"/>
</dbReference>
<name>A0A4W5Q9K6_9TELE</name>
<comment type="similarity">
    <text evidence="2">Belongs to the gasdermin family.</text>
</comment>
<keyword evidence="3" id="KW-0472">Membrane</keyword>
<sequence>MLNFPSDVKESDFVDHSGTFGDTEEMKAEGNVEGLLADLKLNVALKCSNEQESSFGRLKKEEVEVKELVNYSKDKCLDMTHPVIKQTREKPRAILGVLTERIMTSQPCQVTNKVRKRGNAGANMSTLSVKASMKQSGSTQTESDVSLKIPENTVVAYSLIELYVKCNGKYELCLIRNNGGFEKVWSKDEIEGDGINDLGGDFAANSPLNLNEGNNASRG</sequence>
<accession>A0A4W5Q9K6</accession>